<dbReference type="Proteomes" id="UP000652176">
    <property type="component" value="Unassembled WGS sequence"/>
</dbReference>
<accession>A0ABR9D1G5</accession>
<keyword evidence="2" id="KW-1185">Reference proteome</keyword>
<gene>
    <name evidence="1" type="ORF">IE877_13950</name>
</gene>
<protein>
    <submittedName>
        <fullName evidence="1">Uncharacterized protein</fullName>
    </submittedName>
</protein>
<reference evidence="1 2" key="1">
    <citation type="submission" date="2020-09" db="EMBL/GenBank/DDBJ databases">
        <title>Methylomonas albis sp. nov. and Methylomonas fluvii sp. nov.: Two cold-adapted methanotrophs from the River Elbe and an amended description of Methylovulum psychrotolerans strain Eb1.</title>
        <authorList>
            <person name="Bussmann I.K."/>
            <person name="Klings K.-W."/>
            <person name="Warnstedt J."/>
            <person name="Hoppert M."/>
            <person name="Saborowski A."/>
            <person name="Horn F."/>
            <person name="Liebner S."/>
        </authorList>
    </citation>
    <scope>NUCLEOTIDE SEQUENCE [LARGE SCALE GENOMIC DNA]</scope>
    <source>
        <strain evidence="1 2">EbA</strain>
    </source>
</reference>
<evidence type="ECO:0000313" key="2">
    <source>
        <dbReference type="Proteomes" id="UP000652176"/>
    </source>
</evidence>
<name>A0ABR9D1G5_9GAMM</name>
<organism evidence="1 2">
    <name type="scientific">Methylomonas albis</name>
    <dbReference type="NCBI Taxonomy" id="1854563"/>
    <lineage>
        <taxon>Bacteria</taxon>
        <taxon>Pseudomonadati</taxon>
        <taxon>Pseudomonadota</taxon>
        <taxon>Gammaproteobacteria</taxon>
        <taxon>Methylococcales</taxon>
        <taxon>Methylococcaceae</taxon>
        <taxon>Methylomonas</taxon>
    </lineage>
</organism>
<dbReference type="EMBL" id="JACXSS010000001">
    <property type="protein sequence ID" value="MBD9356967.1"/>
    <property type="molecule type" value="Genomic_DNA"/>
</dbReference>
<proteinExistence type="predicted"/>
<comment type="caution">
    <text evidence="1">The sequence shown here is derived from an EMBL/GenBank/DDBJ whole genome shotgun (WGS) entry which is preliminary data.</text>
</comment>
<dbReference type="RefSeq" id="WP_192375281.1">
    <property type="nucleotide sequence ID" value="NZ_CAJHIV010000001.1"/>
</dbReference>
<evidence type="ECO:0000313" key="1">
    <source>
        <dbReference type="EMBL" id="MBD9356967.1"/>
    </source>
</evidence>
<sequence>MVLVYFQGHGDWFIQTDQGLRAATYVSKALDADPGILIEYRYCPDIKGTFKLTDEDEKNLAITQNFEITKKSIKKLLPCYHELSAFEKLSKEAKIPIDQIDNYVFLIQREKRLRKEFVPLDFDLKIIESTSTSKIDPRLENSYLLTIGALLEFISGKSPGIAKHQGFESEAKLIEYLDHKYGDYEGVSKRTLQSRFAEAKRRLKDVGN</sequence>